<dbReference type="SUPFAM" id="SSF52540">
    <property type="entry name" value="P-loop containing nucleoside triphosphate hydrolases"/>
    <property type="match status" value="1"/>
</dbReference>
<organism evidence="1 2">
    <name type="scientific">Mycena albidolilacea</name>
    <dbReference type="NCBI Taxonomy" id="1033008"/>
    <lineage>
        <taxon>Eukaryota</taxon>
        <taxon>Fungi</taxon>
        <taxon>Dikarya</taxon>
        <taxon>Basidiomycota</taxon>
        <taxon>Agaricomycotina</taxon>
        <taxon>Agaricomycetes</taxon>
        <taxon>Agaricomycetidae</taxon>
        <taxon>Agaricales</taxon>
        <taxon>Marasmiineae</taxon>
        <taxon>Mycenaceae</taxon>
        <taxon>Mycena</taxon>
    </lineage>
</organism>
<reference evidence="1" key="1">
    <citation type="submission" date="2023-03" db="EMBL/GenBank/DDBJ databases">
        <title>Massive genome expansion in bonnet fungi (Mycena s.s.) driven by repeated elements and novel gene families across ecological guilds.</title>
        <authorList>
            <consortium name="Lawrence Berkeley National Laboratory"/>
            <person name="Harder C.B."/>
            <person name="Miyauchi S."/>
            <person name="Viragh M."/>
            <person name="Kuo A."/>
            <person name="Thoen E."/>
            <person name="Andreopoulos B."/>
            <person name="Lu D."/>
            <person name="Skrede I."/>
            <person name="Drula E."/>
            <person name="Henrissat B."/>
            <person name="Morin E."/>
            <person name="Kohler A."/>
            <person name="Barry K."/>
            <person name="LaButti K."/>
            <person name="Morin E."/>
            <person name="Salamov A."/>
            <person name="Lipzen A."/>
            <person name="Mereny Z."/>
            <person name="Hegedus B."/>
            <person name="Baldrian P."/>
            <person name="Stursova M."/>
            <person name="Weitz H."/>
            <person name="Taylor A."/>
            <person name="Grigoriev I.V."/>
            <person name="Nagy L.G."/>
            <person name="Martin F."/>
            <person name="Kauserud H."/>
        </authorList>
    </citation>
    <scope>NUCLEOTIDE SEQUENCE</scope>
    <source>
        <strain evidence="1">CBHHK002</strain>
    </source>
</reference>
<keyword evidence="2" id="KW-1185">Reference proteome</keyword>
<evidence type="ECO:0000313" key="2">
    <source>
        <dbReference type="Proteomes" id="UP001218218"/>
    </source>
</evidence>
<dbReference type="EMBL" id="JARIHO010000103">
    <property type="protein sequence ID" value="KAJ7303743.1"/>
    <property type="molecule type" value="Genomic_DNA"/>
</dbReference>
<comment type="caution">
    <text evidence="1">The sequence shown here is derived from an EMBL/GenBank/DDBJ whole genome shotgun (WGS) entry which is preliminary data.</text>
</comment>
<dbReference type="AlphaFoldDB" id="A0AAD7E916"/>
<name>A0AAD7E916_9AGAR</name>
<evidence type="ECO:0000313" key="1">
    <source>
        <dbReference type="EMBL" id="KAJ7303743.1"/>
    </source>
</evidence>
<accession>A0AAD7E916</accession>
<sequence>MPWFESSISISMLPPEPKIFHGRESEVSNILHLFNTGTLKIAILGAGGMGKASLAQAVLHHPGIIAILAQNRFFVACSSATTKIELVNLIGAHLGLKPGKDLTKEVLQYFANNPPSLSILDELEALWEPACLRGSIEELLALLTGVEFALMVRAEQPAKVQWTRPFLKPLQPLDQEAARLIFADIADSGHNMEEVDQVLSLTDNMPLAISLLAYLADTEGCTNVLARWDKERTSVISDGLDKRSNLDLSISLSLLSPRIQLLPHSQELLSLLSMLPDGLADADLIQSKLSLKEILKCKTALKSTALAYSDENQRLMVLMPIREYLQKHWPPADDLVHLSIYNMYLKFVALNIGWVLMSPLSCLSYVDLIHNETSGCLAALRLHTPFLSS</sequence>
<dbReference type="Gene3D" id="3.40.50.300">
    <property type="entry name" value="P-loop containing nucleotide triphosphate hydrolases"/>
    <property type="match status" value="1"/>
</dbReference>
<dbReference type="Proteomes" id="UP001218218">
    <property type="component" value="Unassembled WGS sequence"/>
</dbReference>
<gene>
    <name evidence="1" type="ORF">DFH08DRAFT_721921</name>
</gene>
<protein>
    <submittedName>
        <fullName evidence="1">Uncharacterized protein</fullName>
    </submittedName>
</protein>
<proteinExistence type="predicted"/>
<dbReference type="InterPro" id="IPR027417">
    <property type="entry name" value="P-loop_NTPase"/>
</dbReference>